<dbReference type="InterPro" id="IPR044066">
    <property type="entry name" value="TRIAD_supradom"/>
</dbReference>
<dbReference type="Gene3D" id="3.30.40.10">
    <property type="entry name" value="Zinc/RING finger domain, C3HC4 (zinc finger)"/>
    <property type="match status" value="1"/>
</dbReference>
<keyword evidence="5 8" id="KW-0863">Zinc-finger</keyword>
<dbReference type="GO" id="GO:0004842">
    <property type="term" value="F:ubiquitin-protein transferase activity"/>
    <property type="evidence" value="ECO:0007669"/>
    <property type="project" value="TreeGrafter"/>
</dbReference>
<dbReference type="Proteomes" id="UP001178507">
    <property type="component" value="Unassembled WGS sequence"/>
</dbReference>
<keyword evidence="3" id="KW-0479">Metal-binding</keyword>
<sequence length="750" mass="81655">MKRRGGSLTEAPRTRKRLCGKAPPEELLRRAQDALESAGAQRALADREARRQAEELEAEAQRQGARIWHGQAEERQRSAKAALDEALKRVEAAQRALEEAKQQASMRQQSADAACQELQEAKQQMEAGVQEGAARRRAAEELARQRASEEAAMKLKLRGLCSELGLSTKAEEGSEGLTRILEKSLSDAGRPLRTSMDAPPALKAAETEPEVAAKVATGGEQGAGSLTGAPAPDGAVVPDKAPAPDLAPAPDKAPADGSAHVVLVMEGGQFRVEPTFPVETAEERQQQLCVQLQETEQALEQRRGDLRAAKEAHVALAAQIREKQEAAKPVIRQLEQDVAKAKQAQEACAAEVAKVQQLQQSFEEMQDPEKVKPRAAKAKLSPLQQLGIEAQAVTSLVELLQKKKSKRSPKERKLLTLVQDTIKAQLKARHGLQERCAGDVRQRQEKVDAAQAAERKHAQEVETSQQQVAAKELSLKAAEEVLETARAALAEHEARMTRAGLLRFNSASAACCLCCEDVPARAAATLGCGHGWYCPTCVNRFVEARLEEGIAGDIPCPDCGKTISEDDLVRLLPKQTVFKLHASNISRKAVASGAVPRSCPTPDCPMEKTFDDGGSARETCPLCGEESCWWCGAQPYHEGLSCEEYRRKHNDDDQSFLQWMKATGTKQCPTCGMATTKENLEMQTDQVEECHKMICRSCGTKFCFGCEAVLTESFSCGCTQNAHNFVDPHTGKLVKHLKKGKAKPKAKARN</sequence>
<evidence type="ECO:0000256" key="4">
    <source>
        <dbReference type="ARBA" id="ARBA00022737"/>
    </source>
</evidence>
<feature type="coiled-coil region" evidence="9">
    <location>
        <begin position="468"/>
        <end position="495"/>
    </location>
</feature>
<dbReference type="SUPFAM" id="SSF57850">
    <property type="entry name" value="RING/U-box"/>
    <property type="match status" value="3"/>
</dbReference>
<dbReference type="InterPro" id="IPR001841">
    <property type="entry name" value="Znf_RING"/>
</dbReference>
<dbReference type="CDD" id="cd20335">
    <property type="entry name" value="BRcat_RBR"/>
    <property type="match status" value="1"/>
</dbReference>
<dbReference type="EMBL" id="CAUJNA010003294">
    <property type="protein sequence ID" value="CAJ1398196.1"/>
    <property type="molecule type" value="Genomic_DNA"/>
</dbReference>
<evidence type="ECO:0000259" key="11">
    <source>
        <dbReference type="PROSITE" id="PS50089"/>
    </source>
</evidence>
<dbReference type="InterPro" id="IPR013083">
    <property type="entry name" value="Znf_RING/FYVE/PHD"/>
</dbReference>
<feature type="compositionally biased region" description="Basic and acidic residues" evidence="10">
    <location>
        <begin position="133"/>
        <end position="149"/>
    </location>
</feature>
<evidence type="ECO:0000313" key="13">
    <source>
        <dbReference type="EMBL" id="CAJ1398196.1"/>
    </source>
</evidence>
<comment type="pathway">
    <text evidence="1">Protein modification; protein ubiquitination.</text>
</comment>
<dbReference type="InterPro" id="IPR002867">
    <property type="entry name" value="IBR_dom"/>
</dbReference>
<dbReference type="Gene3D" id="1.20.120.1750">
    <property type="match status" value="1"/>
</dbReference>
<dbReference type="AlphaFoldDB" id="A0AA36NCA8"/>
<evidence type="ECO:0000256" key="10">
    <source>
        <dbReference type="SAM" id="MobiDB-lite"/>
    </source>
</evidence>
<keyword evidence="9" id="KW-0175">Coiled coil</keyword>
<keyword evidence="7" id="KW-0862">Zinc</keyword>
<feature type="compositionally biased region" description="Low complexity" evidence="10">
    <location>
        <begin position="228"/>
        <end position="254"/>
    </location>
</feature>
<evidence type="ECO:0000256" key="5">
    <source>
        <dbReference type="ARBA" id="ARBA00022771"/>
    </source>
</evidence>
<evidence type="ECO:0000256" key="8">
    <source>
        <dbReference type="PROSITE-ProRule" id="PRU00175"/>
    </source>
</evidence>
<feature type="domain" description="RING-type" evidence="11">
    <location>
        <begin position="511"/>
        <end position="559"/>
    </location>
</feature>
<dbReference type="Pfam" id="PF01485">
    <property type="entry name" value="IBR"/>
    <property type="match status" value="1"/>
</dbReference>
<dbReference type="PROSITE" id="PS51873">
    <property type="entry name" value="TRIAD"/>
    <property type="match status" value="1"/>
</dbReference>
<evidence type="ECO:0000256" key="2">
    <source>
        <dbReference type="ARBA" id="ARBA00022679"/>
    </source>
</evidence>
<dbReference type="GO" id="GO:0008270">
    <property type="term" value="F:zinc ion binding"/>
    <property type="evidence" value="ECO:0007669"/>
    <property type="project" value="UniProtKB-KW"/>
</dbReference>
<proteinExistence type="predicted"/>
<gene>
    <name evidence="13" type="ORF">EVOR1521_LOCUS22049</name>
</gene>
<evidence type="ECO:0008006" key="15">
    <source>
        <dbReference type="Google" id="ProtNLM"/>
    </source>
</evidence>
<protein>
    <recommendedName>
        <fullName evidence="15">RING-type domain-containing protein</fullName>
    </recommendedName>
</protein>
<evidence type="ECO:0000313" key="14">
    <source>
        <dbReference type="Proteomes" id="UP001178507"/>
    </source>
</evidence>
<feature type="compositionally biased region" description="Basic and acidic residues" evidence="10">
    <location>
        <begin position="44"/>
        <end position="54"/>
    </location>
</feature>
<feature type="compositionally biased region" description="Basic and acidic residues" evidence="10">
    <location>
        <begin position="23"/>
        <end position="33"/>
    </location>
</feature>
<evidence type="ECO:0000256" key="3">
    <source>
        <dbReference type="ARBA" id="ARBA00022723"/>
    </source>
</evidence>
<feature type="domain" description="RING-type" evidence="12">
    <location>
        <begin position="507"/>
        <end position="727"/>
    </location>
</feature>
<feature type="coiled-coil region" evidence="9">
    <location>
        <begin position="278"/>
        <end position="361"/>
    </location>
</feature>
<dbReference type="GO" id="GO:0097039">
    <property type="term" value="P:protein linear polyubiquitination"/>
    <property type="evidence" value="ECO:0007669"/>
    <property type="project" value="TreeGrafter"/>
</dbReference>
<organism evidence="13 14">
    <name type="scientific">Effrenium voratum</name>
    <dbReference type="NCBI Taxonomy" id="2562239"/>
    <lineage>
        <taxon>Eukaryota</taxon>
        <taxon>Sar</taxon>
        <taxon>Alveolata</taxon>
        <taxon>Dinophyceae</taxon>
        <taxon>Suessiales</taxon>
        <taxon>Symbiodiniaceae</taxon>
        <taxon>Effrenium</taxon>
    </lineage>
</organism>
<evidence type="ECO:0000259" key="12">
    <source>
        <dbReference type="PROSITE" id="PS51873"/>
    </source>
</evidence>
<comment type="caution">
    <text evidence="13">The sequence shown here is derived from an EMBL/GenBank/DDBJ whole genome shotgun (WGS) entry which is preliminary data.</text>
</comment>
<keyword evidence="4" id="KW-0677">Repeat</keyword>
<evidence type="ECO:0000256" key="9">
    <source>
        <dbReference type="SAM" id="Coils"/>
    </source>
</evidence>
<dbReference type="PANTHER" id="PTHR22770">
    <property type="entry name" value="UBIQUITIN CONJUGATING ENZYME 7 INTERACTING PROTEIN-RELATED"/>
    <property type="match status" value="1"/>
</dbReference>
<evidence type="ECO:0000256" key="1">
    <source>
        <dbReference type="ARBA" id="ARBA00004906"/>
    </source>
</evidence>
<keyword evidence="2" id="KW-0808">Transferase</keyword>
<dbReference type="PANTHER" id="PTHR22770:SF13">
    <property type="entry name" value="RING-TYPE DOMAIN-CONTAINING PROTEIN"/>
    <property type="match status" value="1"/>
</dbReference>
<dbReference type="InterPro" id="IPR051628">
    <property type="entry name" value="LUBAC_E3_Ligases"/>
</dbReference>
<feature type="region of interest" description="Disordered" evidence="10">
    <location>
        <begin position="1"/>
        <end position="73"/>
    </location>
</feature>
<dbReference type="GO" id="GO:0000151">
    <property type="term" value="C:ubiquitin ligase complex"/>
    <property type="evidence" value="ECO:0007669"/>
    <property type="project" value="TreeGrafter"/>
</dbReference>
<dbReference type="SMART" id="SM00647">
    <property type="entry name" value="IBR"/>
    <property type="match status" value="2"/>
</dbReference>
<reference evidence="13" key="1">
    <citation type="submission" date="2023-08" db="EMBL/GenBank/DDBJ databases">
        <authorList>
            <person name="Chen Y."/>
            <person name="Shah S."/>
            <person name="Dougan E. K."/>
            <person name="Thang M."/>
            <person name="Chan C."/>
        </authorList>
    </citation>
    <scope>NUCLEOTIDE SEQUENCE</scope>
</reference>
<dbReference type="GO" id="GO:0043161">
    <property type="term" value="P:proteasome-mediated ubiquitin-dependent protein catabolic process"/>
    <property type="evidence" value="ECO:0007669"/>
    <property type="project" value="TreeGrafter"/>
</dbReference>
<evidence type="ECO:0000256" key="6">
    <source>
        <dbReference type="ARBA" id="ARBA00022786"/>
    </source>
</evidence>
<feature type="region of interest" description="Disordered" evidence="10">
    <location>
        <begin position="126"/>
        <end position="149"/>
    </location>
</feature>
<feature type="region of interest" description="Disordered" evidence="10">
    <location>
        <begin position="164"/>
        <end position="254"/>
    </location>
</feature>
<keyword evidence="6" id="KW-0833">Ubl conjugation pathway</keyword>
<dbReference type="PROSITE" id="PS50089">
    <property type="entry name" value="ZF_RING_2"/>
    <property type="match status" value="1"/>
</dbReference>
<accession>A0AA36NCA8</accession>
<dbReference type="GO" id="GO:0043130">
    <property type="term" value="F:ubiquitin binding"/>
    <property type="evidence" value="ECO:0007669"/>
    <property type="project" value="TreeGrafter"/>
</dbReference>
<keyword evidence="14" id="KW-1185">Reference proteome</keyword>
<evidence type="ECO:0000256" key="7">
    <source>
        <dbReference type="ARBA" id="ARBA00022833"/>
    </source>
</evidence>
<name>A0AA36NCA8_9DINO</name>